<sequence>ILFKVRAKRELFLSFGIQNTTGFKSMLATDSIRRLVASTTEMMAVVTQPPTAVDLAFPQSGLAGQAIADNL</sequence>
<dbReference type="InterPro" id="IPR049509">
    <property type="entry name" value="DyP_N"/>
</dbReference>
<protein>
    <recommendedName>
        <fullName evidence="1">DyP dimeric alpha+beta barrel domain-containing protein</fullName>
    </recommendedName>
</protein>
<feature type="domain" description="DyP dimeric alpha+beta barrel" evidence="1">
    <location>
        <begin position="1"/>
        <end position="71"/>
    </location>
</feature>
<evidence type="ECO:0000313" key="2">
    <source>
        <dbReference type="EMBL" id="PBK59409.1"/>
    </source>
</evidence>
<organism evidence="2 3">
    <name type="scientific">Armillaria solidipes</name>
    <dbReference type="NCBI Taxonomy" id="1076256"/>
    <lineage>
        <taxon>Eukaryota</taxon>
        <taxon>Fungi</taxon>
        <taxon>Dikarya</taxon>
        <taxon>Basidiomycota</taxon>
        <taxon>Agaricomycotina</taxon>
        <taxon>Agaricomycetes</taxon>
        <taxon>Agaricomycetidae</taxon>
        <taxon>Agaricales</taxon>
        <taxon>Marasmiineae</taxon>
        <taxon>Physalacriaceae</taxon>
        <taxon>Armillaria</taxon>
    </lineage>
</organism>
<evidence type="ECO:0000259" key="1">
    <source>
        <dbReference type="Pfam" id="PF21105"/>
    </source>
</evidence>
<feature type="non-terminal residue" evidence="2">
    <location>
        <position position="1"/>
    </location>
</feature>
<name>A0A2H3AKI5_9AGAR</name>
<proteinExistence type="predicted"/>
<dbReference type="EMBL" id="KZ293505">
    <property type="protein sequence ID" value="PBK59409.1"/>
    <property type="molecule type" value="Genomic_DNA"/>
</dbReference>
<reference evidence="3" key="1">
    <citation type="journal article" date="2017" name="Nat. Ecol. Evol.">
        <title>Genome expansion and lineage-specific genetic innovations in the forest pathogenic fungi Armillaria.</title>
        <authorList>
            <person name="Sipos G."/>
            <person name="Prasanna A.N."/>
            <person name="Walter M.C."/>
            <person name="O'Connor E."/>
            <person name="Balint B."/>
            <person name="Krizsan K."/>
            <person name="Kiss B."/>
            <person name="Hess J."/>
            <person name="Varga T."/>
            <person name="Slot J."/>
            <person name="Riley R."/>
            <person name="Boka B."/>
            <person name="Rigling D."/>
            <person name="Barry K."/>
            <person name="Lee J."/>
            <person name="Mihaltcheva S."/>
            <person name="LaButti K."/>
            <person name="Lipzen A."/>
            <person name="Waldron R."/>
            <person name="Moloney N.M."/>
            <person name="Sperisen C."/>
            <person name="Kredics L."/>
            <person name="Vagvoelgyi C."/>
            <person name="Patrignani A."/>
            <person name="Fitzpatrick D."/>
            <person name="Nagy I."/>
            <person name="Doyle S."/>
            <person name="Anderson J.B."/>
            <person name="Grigoriev I.V."/>
            <person name="Gueldener U."/>
            <person name="Muensterkoetter M."/>
            <person name="Nagy L.G."/>
        </authorList>
    </citation>
    <scope>NUCLEOTIDE SEQUENCE [LARGE SCALE GENOMIC DNA]</scope>
    <source>
        <strain evidence="3">28-4</strain>
    </source>
</reference>
<accession>A0A2H3AKI5</accession>
<evidence type="ECO:0000313" key="3">
    <source>
        <dbReference type="Proteomes" id="UP000218334"/>
    </source>
</evidence>
<dbReference type="AlphaFoldDB" id="A0A2H3AKI5"/>
<dbReference type="Pfam" id="PF21105">
    <property type="entry name" value="DyP_N"/>
    <property type="match status" value="1"/>
</dbReference>
<gene>
    <name evidence="2" type="ORF">ARMSODRAFT_854225</name>
</gene>
<keyword evidence="3" id="KW-1185">Reference proteome</keyword>
<dbReference type="Proteomes" id="UP000218334">
    <property type="component" value="Unassembled WGS sequence"/>
</dbReference>
<feature type="non-terminal residue" evidence="2">
    <location>
        <position position="71"/>
    </location>
</feature>